<keyword evidence="2" id="KW-1185">Reference proteome</keyword>
<comment type="caution">
    <text evidence="1">The sequence shown here is derived from an EMBL/GenBank/DDBJ whole genome shotgun (WGS) entry which is preliminary data.</text>
</comment>
<reference evidence="1" key="2">
    <citation type="submission" date="2021-10" db="EMBL/GenBank/DDBJ databases">
        <title>Phylogenomics reveals ancestral predisposition of the termite-cultivated fungus Termitomyces towards a domesticated lifestyle.</title>
        <authorList>
            <person name="Auxier B."/>
            <person name="Grum-Grzhimaylo A."/>
            <person name="Cardenas M.E."/>
            <person name="Lodge J.D."/>
            <person name="Laessoe T."/>
            <person name="Pedersen O."/>
            <person name="Smith M.E."/>
            <person name="Kuyper T.W."/>
            <person name="Franco-Molano E.A."/>
            <person name="Baroni T.J."/>
            <person name="Aanen D.K."/>
        </authorList>
    </citation>
    <scope>NUCLEOTIDE SEQUENCE</scope>
    <source>
        <strain evidence="1">AP01</strain>
        <tissue evidence="1">Mycelium</tissue>
    </source>
</reference>
<protein>
    <submittedName>
        <fullName evidence="1">Uncharacterized protein</fullName>
    </submittedName>
</protein>
<evidence type="ECO:0000313" key="1">
    <source>
        <dbReference type="EMBL" id="KAG5642925.1"/>
    </source>
</evidence>
<dbReference type="AlphaFoldDB" id="A0A9P7G900"/>
<dbReference type="PANTHER" id="PTHR35179">
    <property type="entry name" value="PROTEIN CBG02620"/>
    <property type="match status" value="1"/>
</dbReference>
<name>A0A9P7G900_9AGAR</name>
<sequence length="363" mass="40635">MPQDSVYKGTSELLHEFAITDILPDRNCSVTPQDAFHPTSYDLGPDRVVAPGAPPVWRPQHLPIVIPADEPAADPRNVLSSCPLDALLRALKITSPDLSLDQFDLVTDRKNLRALLSFFRPQNQESHRIDAELFQGTLLFYLGWSAWGYSDPQWNTYGVNFERRFTSPLSNGAIQHNRVIAYGFGGLNVMVKYQVDACLPASWKASPMVAVHEHSTPAFTTPTGLHVIQSGRKVSSEKIVEIKTCRPNRKGLHWISPRSLPQLWFSQTPLLITGYHDGAGRFSSIMGINVMQSGALKQWEGEHTLALQKVVRLIEMIKEHLTRSPIKRQAIVLEKGGFVKFYSLDGVYDTGLPADLRQVWAKT</sequence>
<dbReference type="PANTHER" id="PTHR35179:SF2">
    <property type="entry name" value="START DOMAIN-CONTAINING PROTEIN"/>
    <property type="match status" value="1"/>
</dbReference>
<evidence type="ECO:0000313" key="2">
    <source>
        <dbReference type="Proteomes" id="UP000775547"/>
    </source>
</evidence>
<dbReference type="OrthoDB" id="420564at2759"/>
<proteinExistence type="predicted"/>
<reference evidence="1" key="1">
    <citation type="submission" date="2020-07" db="EMBL/GenBank/DDBJ databases">
        <authorList>
            <person name="Nieuwenhuis M."/>
            <person name="Van De Peppel L.J.J."/>
        </authorList>
    </citation>
    <scope>NUCLEOTIDE SEQUENCE</scope>
    <source>
        <strain evidence="1">AP01</strain>
        <tissue evidence="1">Mycelium</tissue>
    </source>
</reference>
<organism evidence="1 2">
    <name type="scientific">Asterophora parasitica</name>
    <dbReference type="NCBI Taxonomy" id="117018"/>
    <lineage>
        <taxon>Eukaryota</taxon>
        <taxon>Fungi</taxon>
        <taxon>Dikarya</taxon>
        <taxon>Basidiomycota</taxon>
        <taxon>Agaricomycotina</taxon>
        <taxon>Agaricomycetes</taxon>
        <taxon>Agaricomycetidae</taxon>
        <taxon>Agaricales</taxon>
        <taxon>Tricholomatineae</taxon>
        <taxon>Lyophyllaceae</taxon>
        <taxon>Asterophora</taxon>
    </lineage>
</organism>
<gene>
    <name evidence="1" type="ORF">DXG03_001876</name>
</gene>
<dbReference type="EMBL" id="JABCKV010000146">
    <property type="protein sequence ID" value="KAG5642925.1"/>
    <property type="molecule type" value="Genomic_DNA"/>
</dbReference>
<accession>A0A9P7G900</accession>
<dbReference type="Proteomes" id="UP000775547">
    <property type="component" value="Unassembled WGS sequence"/>
</dbReference>